<dbReference type="Proteomes" id="UP000645217">
    <property type="component" value="Unassembled WGS sequence"/>
</dbReference>
<dbReference type="Pfam" id="PF00753">
    <property type="entry name" value="Lactamase_B"/>
    <property type="match status" value="1"/>
</dbReference>
<dbReference type="CDD" id="cd07731">
    <property type="entry name" value="ComA-like_MBL-fold"/>
    <property type="match status" value="1"/>
</dbReference>
<feature type="transmembrane region" description="Helical" evidence="6">
    <location>
        <begin position="289"/>
        <end position="306"/>
    </location>
</feature>
<comment type="caution">
    <text evidence="8">The sequence shown here is derived from an EMBL/GenBank/DDBJ whole genome shotgun (WGS) entry which is preliminary data.</text>
</comment>
<evidence type="ECO:0000259" key="7">
    <source>
        <dbReference type="SMART" id="SM00849"/>
    </source>
</evidence>
<name>A0A917RMT7_9ACTN</name>
<dbReference type="SMART" id="SM00849">
    <property type="entry name" value="Lactamase_B"/>
    <property type="match status" value="1"/>
</dbReference>
<dbReference type="AlphaFoldDB" id="A0A917RMT7"/>
<organism evidence="8 9">
    <name type="scientific">Sphaerisporangium melleum</name>
    <dbReference type="NCBI Taxonomy" id="321316"/>
    <lineage>
        <taxon>Bacteria</taxon>
        <taxon>Bacillati</taxon>
        <taxon>Actinomycetota</taxon>
        <taxon>Actinomycetes</taxon>
        <taxon>Streptosporangiales</taxon>
        <taxon>Streptosporangiaceae</taxon>
        <taxon>Sphaerisporangium</taxon>
    </lineage>
</organism>
<feature type="transmembrane region" description="Helical" evidence="6">
    <location>
        <begin position="243"/>
        <end position="259"/>
    </location>
</feature>
<reference evidence="8" key="1">
    <citation type="journal article" date="2014" name="Int. J. Syst. Evol. Microbiol.">
        <title>Complete genome sequence of Corynebacterium casei LMG S-19264T (=DSM 44701T), isolated from a smear-ripened cheese.</title>
        <authorList>
            <consortium name="US DOE Joint Genome Institute (JGI-PGF)"/>
            <person name="Walter F."/>
            <person name="Albersmeier A."/>
            <person name="Kalinowski J."/>
            <person name="Ruckert C."/>
        </authorList>
    </citation>
    <scope>NUCLEOTIDE SEQUENCE</scope>
    <source>
        <strain evidence="8">JCM 13064</strain>
    </source>
</reference>
<gene>
    <name evidence="8" type="primary">comE</name>
    <name evidence="8" type="ORF">GCM10007964_66520</name>
</gene>
<evidence type="ECO:0000256" key="4">
    <source>
        <dbReference type="ARBA" id="ARBA00022989"/>
    </source>
</evidence>
<keyword evidence="4 6" id="KW-1133">Transmembrane helix</keyword>
<evidence type="ECO:0000256" key="1">
    <source>
        <dbReference type="ARBA" id="ARBA00004651"/>
    </source>
</evidence>
<dbReference type="InterPro" id="IPR035681">
    <property type="entry name" value="ComA-like_MBL"/>
</dbReference>
<dbReference type="PANTHER" id="PTHR30619:SF1">
    <property type="entry name" value="RECOMBINATION PROTEIN 2"/>
    <property type="match status" value="1"/>
</dbReference>
<feature type="transmembrane region" description="Helical" evidence="6">
    <location>
        <begin position="318"/>
        <end position="340"/>
    </location>
</feature>
<evidence type="ECO:0000313" key="8">
    <source>
        <dbReference type="EMBL" id="GGL15201.1"/>
    </source>
</evidence>
<proteinExistence type="predicted"/>
<dbReference type="PANTHER" id="PTHR30619">
    <property type="entry name" value="DNA INTERNALIZATION/COMPETENCE PROTEIN COMEC/REC2"/>
    <property type="match status" value="1"/>
</dbReference>
<dbReference type="InterPro" id="IPR001279">
    <property type="entry name" value="Metallo-B-lactamas"/>
</dbReference>
<feature type="transmembrane region" description="Helical" evidence="6">
    <location>
        <begin position="438"/>
        <end position="458"/>
    </location>
</feature>
<accession>A0A917RMT7</accession>
<feature type="transmembrane region" description="Helical" evidence="6">
    <location>
        <begin position="386"/>
        <end position="406"/>
    </location>
</feature>
<dbReference type="InterPro" id="IPR036866">
    <property type="entry name" value="RibonucZ/Hydroxyglut_hydro"/>
</dbReference>
<feature type="domain" description="Metallo-beta-lactamase" evidence="7">
    <location>
        <begin position="475"/>
        <end position="681"/>
    </location>
</feature>
<dbReference type="InterPro" id="IPR004477">
    <property type="entry name" value="ComEC_N"/>
</dbReference>
<sequence>MAAVLGCVAAVAGTVAFRVHTVRSGPVAELAERRALVTVEMSLTGDPRVLPGDRGPVRRERVVVEATAERVEARVVQPVQISTAVPVVVFARGAAAWASLLPSQRVRVTGRLGPAEPGELTAAVLLATGPPVVVSGPSPPQRVAAALREGLRRACDVLPAAERGLLPGLVVGDVSRLDEQVRFDLRTAGLSHLTAVSGANLAIVAGMVLALARFAGLPQAVRAALTIVAMVGFAVLARPSPSVLRALVMGSVAAVALGTGRARDGITALSAAVLGLVLLDPALAGEYGFALSVFATGGILVLAPRWRARLSRRMPRWAAEAVAVPCAAQVAVTPLLVLMAGELEPVAVPANLLAGPAVAPATLLGFAACLVAPVSAEAARWIVRPAGYAVGWIIMVARRAAAVPLATLPWPGGAIGLVALVAVAVLAWVVLRRTAGRLVVCVVAAGLLAAACLVRPVVAPWPPRGWLLVGCDVGQGDALVLSAGEARAVVIDTGPDPMPVDRCLRALGVERVPLLILTHPHLDHVGGLDGVFRGRTVGAVVVSPGQEPRQESARVSAELARRHVPAWVASPGLTWRLGPVELRVIGPVSETIRAGPGEGSMANNASVVVHARWAAGSALLSGDVETEAQAELVRYGVPRADLLKVAHHGSARQDPEFLAATGARAALISVGADNDYGHPASLTTRRLHDLGMRVYRTDRDGDVAVITDHGRLAIVPRGR</sequence>
<keyword evidence="3 6" id="KW-0812">Transmembrane</keyword>
<dbReference type="Gene3D" id="3.60.15.10">
    <property type="entry name" value="Ribonuclease Z/Hydroxyacylglutathione hydrolase-like"/>
    <property type="match status" value="1"/>
</dbReference>
<feature type="transmembrane region" description="Helical" evidence="6">
    <location>
        <begin position="190"/>
        <end position="212"/>
    </location>
</feature>
<dbReference type="NCBIfam" id="TIGR00360">
    <property type="entry name" value="ComEC_N-term"/>
    <property type="match status" value="1"/>
</dbReference>
<feature type="transmembrane region" description="Helical" evidence="6">
    <location>
        <begin position="219"/>
        <end position="237"/>
    </location>
</feature>
<keyword evidence="9" id="KW-1185">Reference proteome</keyword>
<dbReference type="SUPFAM" id="SSF56281">
    <property type="entry name" value="Metallo-hydrolase/oxidoreductase"/>
    <property type="match status" value="1"/>
</dbReference>
<dbReference type="EMBL" id="BMNT01000050">
    <property type="protein sequence ID" value="GGL15201.1"/>
    <property type="molecule type" value="Genomic_DNA"/>
</dbReference>
<evidence type="ECO:0000256" key="5">
    <source>
        <dbReference type="ARBA" id="ARBA00023136"/>
    </source>
</evidence>
<comment type="subcellular location">
    <subcellularLocation>
        <location evidence="1">Cell membrane</location>
        <topology evidence="1">Multi-pass membrane protein</topology>
    </subcellularLocation>
</comment>
<evidence type="ECO:0000256" key="3">
    <source>
        <dbReference type="ARBA" id="ARBA00022692"/>
    </source>
</evidence>
<dbReference type="GO" id="GO:0005886">
    <property type="term" value="C:plasma membrane"/>
    <property type="evidence" value="ECO:0007669"/>
    <property type="project" value="UniProtKB-SubCell"/>
</dbReference>
<dbReference type="InterPro" id="IPR052159">
    <property type="entry name" value="Competence_DNA_uptake"/>
</dbReference>
<feature type="transmembrane region" description="Helical" evidence="6">
    <location>
        <begin position="412"/>
        <end position="431"/>
    </location>
</feature>
<reference evidence="8" key="2">
    <citation type="submission" date="2020-09" db="EMBL/GenBank/DDBJ databases">
        <authorList>
            <person name="Sun Q."/>
            <person name="Ohkuma M."/>
        </authorList>
    </citation>
    <scope>NUCLEOTIDE SEQUENCE</scope>
    <source>
        <strain evidence="8">JCM 13064</strain>
    </source>
</reference>
<evidence type="ECO:0000313" key="9">
    <source>
        <dbReference type="Proteomes" id="UP000645217"/>
    </source>
</evidence>
<dbReference type="Pfam" id="PF03772">
    <property type="entry name" value="Competence"/>
    <property type="match status" value="1"/>
</dbReference>
<keyword evidence="5 6" id="KW-0472">Membrane</keyword>
<evidence type="ECO:0000256" key="6">
    <source>
        <dbReference type="SAM" id="Phobius"/>
    </source>
</evidence>
<feature type="transmembrane region" description="Helical" evidence="6">
    <location>
        <begin position="352"/>
        <end position="374"/>
    </location>
</feature>
<keyword evidence="2" id="KW-1003">Cell membrane</keyword>
<protein>
    <submittedName>
        <fullName evidence="8">Competence protein ComEC</fullName>
    </submittedName>
</protein>
<evidence type="ECO:0000256" key="2">
    <source>
        <dbReference type="ARBA" id="ARBA00022475"/>
    </source>
</evidence>